<dbReference type="GO" id="GO:0006355">
    <property type="term" value="P:regulation of DNA-templated transcription"/>
    <property type="evidence" value="ECO:0007669"/>
    <property type="project" value="InterPro"/>
</dbReference>
<evidence type="ECO:0000256" key="2">
    <source>
        <dbReference type="ARBA" id="ARBA00022840"/>
    </source>
</evidence>
<comment type="caution">
    <text evidence="4">The sequence shown here is derived from an EMBL/GenBank/DDBJ whole genome shotgun (WGS) entry which is preliminary data.</text>
</comment>
<dbReference type="GO" id="GO:0005737">
    <property type="term" value="C:cytoplasm"/>
    <property type="evidence" value="ECO:0007669"/>
    <property type="project" value="TreeGrafter"/>
</dbReference>
<dbReference type="InterPro" id="IPR011990">
    <property type="entry name" value="TPR-like_helical_dom_sf"/>
</dbReference>
<organism evidence="4 5">
    <name type="scientific">Actinomadura macrotermitis</name>
    <dbReference type="NCBI Taxonomy" id="2585200"/>
    <lineage>
        <taxon>Bacteria</taxon>
        <taxon>Bacillati</taxon>
        <taxon>Actinomycetota</taxon>
        <taxon>Actinomycetes</taxon>
        <taxon>Streptosporangiales</taxon>
        <taxon>Thermomonosporaceae</taxon>
        <taxon>Actinomadura</taxon>
    </lineage>
</organism>
<dbReference type="SMART" id="SM00421">
    <property type="entry name" value="HTH_LUXR"/>
    <property type="match status" value="1"/>
</dbReference>
<dbReference type="GO" id="GO:0003677">
    <property type="term" value="F:DNA binding"/>
    <property type="evidence" value="ECO:0007669"/>
    <property type="project" value="InterPro"/>
</dbReference>
<gene>
    <name evidence="4" type="ORF">ACRB68_08470</name>
</gene>
<feature type="domain" description="HTH luxR-type" evidence="3">
    <location>
        <begin position="814"/>
        <end position="875"/>
    </location>
</feature>
<reference evidence="4 5" key="1">
    <citation type="submission" date="2019-10" db="EMBL/GenBank/DDBJ databases">
        <title>Actinomadura rubteroloni sp. nov. and Actinomadura macrotermitis sp. nov., isolated from the gut of fungus growing-termite Macrotermes natalensis.</title>
        <authorList>
            <person name="Benndorf R."/>
            <person name="Martin K."/>
            <person name="Kuefner M."/>
            <person name="De Beer W."/>
            <person name="Kaster A.-K."/>
            <person name="Vollmers J."/>
            <person name="Poulsen M."/>
            <person name="Beemelmanns C."/>
        </authorList>
    </citation>
    <scope>NUCLEOTIDE SEQUENCE [LARGE SCALE GENOMIC DNA]</scope>
    <source>
        <strain evidence="4 5">RB68</strain>
    </source>
</reference>
<evidence type="ECO:0000313" key="5">
    <source>
        <dbReference type="Proteomes" id="UP000487268"/>
    </source>
</evidence>
<dbReference type="PRINTS" id="PR00038">
    <property type="entry name" value="HTHLUXR"/>
</dbReference>
<dbReference type="RefSeq" id="WP_328593733.1">
    <property type="nucleotide sequence ID" value="NZ_WEGH01000001.1"/>
</dbReference>
<dbReference type="AlphaFoldDB" id="A0A7K0BPL7"/>
<dbReference type="InterPro" id="IPR036388">
    <property type="entry name" value="WH-like_DNA-bd_sf"/>
</dbReference>
<accession>A0A7K0BPL7</accession>
<dbReference type="Proteomes" id="UP000487268">
    <property type="component" value="Unassembled WGS sequence"/>
</dbReference>
<dbReference type="PANTHER" id="PTHR16305:SF35">
    <property type="entry name" value="TRANSCRIPTIONAL ACTIVATOR DOMAIN"/>
    <property type="match status" value="1"/>
</dbReference>
<dbReference type="InterPro" id="IPR000792">
    <property type="entry name" value="Tscrpt_reg_LuxR_C"/>
</dbReference>
<dbReference type="PROSITE" id="PS50043">
    <property type="entry name" value="HTH_LUXR_2"/>
    <property type="match status" value="1"/>
</dbReference>
<evidence type="ECO:0000313" key="4">
    <source>
        <dbReference type="EMBL" id="MQY02812.1"/>
    </source>
</evidence>
<dbReference type="GO" id="GO:0004016">
    <property type="term" value="F:adenylate cyclase activity"/>
    <property type="evidence" value="ECO:0007669"/>
    <property type="project" value="TreeGrafter"/>
</dbReference>
<dbReference type="Gene3D" id="1.10.10.10">
    <property type="entry name" value="Winged helix-like DNA-binding domain superfamily/Winged helix DNA-binding domain"/>
    <property type="match status" value="1"/>
</dbReference>
<evidence type="ECO:0000256" key="1">
    <source>
        <dbReference type="ARBA" id="ARBA00022741"/>
    </source>
</evidence>
<dbReference type="SUPFAM" id="SSF48452">
    <property type="entry name" value="TPR-like"/>
    <property type="match status" value="1"/>
</dbReference>
<keyword evidence="1" id="KW-0547">Nucleotide-binding</keyword>
<dbReference type="Pfam" id="PF00196">
    <property type="entry name" value="GerE"/>
    <property type="match status" value="1"/>
</dbReference>
<keyword evidence="5" id="KW-1185">Reference proteome</keyword>
<evidence type="ECO:0000259" key="3">
    <source>
        <dbReference type="PROSITE" id="PS50043"/>
    </source>
</evidence>
<dbReference type="CDD" id="cd06170">
    <property type="entry name" value="LuxR_C_like"/>
    <property type="match status" value="1"/>
</dbReference>
<proteinExistence type="predicted"/>
<sequence>MSTPLRGRAAELAAVRHLIEAGRGALTFAGPCGIGKSALLEAAAGLAAEAGARVLWLRGHSAEAAVPYAGLHALLQPPASARPVLERLESGDVGPALALPGAVLAALSADAPVVCCVDDAHLVDPASLDVLGFVVRRSGAVLVAASAEAGDTPLGPLDGAAVAEIVGDLLPGPVPSMLRDGIVRAARGNPLAVVELVGALTPAQLAGTDPPPEHPPRQGRLWRGLAAALDGLSEPVLDALLLAAAEPGLMAGALPPEGLEAAEAAGFLVVEDGRAGFRQPLLGPVVYERAPLARRRRAHRLLAGVFDDAGDVLRRAWHRAAAQDAPGPELAEELAQAAEAARPYVHPAELVRVLARAAELTGDHRVRAARLVAAARAAWSAGQPHRARVLLAGFCPPAADAGVQAGVGLVRGNLALRAGPAALARDELLAAARLMERDRAQAVRTLMRAGEAGYLAGDHRRYLAAARDAAALRRADDPASLQLMFEYLDGMAATFRGRHREAAGPLRRVLELAPAAGGPSVLVWASVAGQFLGEDARALRLARRALGMARDRGAAAAVPQIIEFLVHAHYWLGRYDEAAESAAEGLRLAEEAGQPNTAALHLSSLAMVSAIRGDAESARARSRAALRLAAAHGVGMVQARGAWALACLDLAAGRHAQAVAGLRATAWTGRGQGHLVVQVLATPQLVEAAARAGTAEAAGAREALAVYERWADSTGSPGRRALAARCRALLASPAESAELYLHALDLHQQAECDFERARTQLLFGGTLRRLRRRRDSREHLQQALETFDRLGARTWAQQARAELRAAGGSVGTGPADAARELTPQQLQIARLVAAGATNREIAARLYLSHRTVEHHLSKIFARLEVRSRVELARLF</sequence>
<dbReference type="PANTHER" id="PTHR16305">
    <property type="entry name" value="TESTICULAR SOLUBLE ADENYLYL CYCLASE"/>
    <property type="match status" value="1"/>
</dbReference>
<dbReference type="InterPro" id="IPR016032">
    <property type="entry name" value="Sig_transdc_resp-reg_C-effctor"/>
</dbReference>
<dbReference type="EMBL" id="WEGH01000001">
    <property type="protein sequence ID" value="MQY02812.1"/>
    <property type="molecule type" value="Genomic_DNA"/>
</dbReference>
<dbReference type="SUPFAM" id="SSF46894">
    <property type="entry name" value="C-terminal effector domain of the bipartite response regulators"/>
    <property type="match status" value="1"/>
</dbReference>
<name>A0A7K0BPL7_9ACTN</name>
<dbReference type="InterPro" id="IPR027417">
    <property type="entry name" value="P-loop_NTPase"/>
</dbReference>
<dbReference type="Gene3D" id="1.25.40.10">
    <property type="entry name" value="Tetratricopeptide repeat domain"/>
    <property type="match status" value="1"/>
</dbReference>
<keyword evidence="2" id="KW-0067">ATP-binding</keyword>
<dbReference type="GO" id="GO:0005524">
    <property type="term" value="F:ATP binding"/>
    <property type="evidence" value="ECO:0007669"/>
    <property type="project" value="UniProtKB-KW"/>
</dbReference>
<dbReference type="SUPFAM" id="SSF52540">
    <property type="entry name" value="P-loop containing nucleoside triphosphate hydrolases"/>
    <property type="match status" value="1"/>
</dbReference>
<protein>
    <recommendedName>
        <fullName evidence="3">HTH luxR-type domain-containing protein</fullName>
    </recommendedName>
</protein>